<dbReference type="Gramene" id="Bo8g045820.1">
    <property type="protein sequence ID" value="Bo8g045820.1"/>
    <property type="gene ID" value="Bo8g045820"/>
</dbReference>
<evidence type="ECO:0000313" key="3">
    <source>
        <dbReference type="Proteomes" id="UP000032141"/>
    </source>
</evidence>
<evidence type="ECO:0000313" key="2">
    <source>
        <dbReference type="EnsemblPlants" id="Bo8g045820.1"/>
    </source>
</evidence>
<dbReference type="AlphaFoldDB" id="A0A0D3DMA6"/>
<organism evidence="2 3">
    <name type="scientific">Brassica oleracea var. oleracea</name>
    <dbReference type="NCBI Taxonomy" id="109376"/>
    <lineage>
        <taxon>Eukaryota</taxon>
        <taxon>Viridiplantae</taxon>
        <taxon>Streptophyta</taxon>
        <taxon>Embryophyta</taxon>
        <taxon>Tracheophyta</taxon>
        <taxon>Spermatophyta</taxon>
        <taxon>Magnoliopsida</taxon>
        <taxon>eudicotyledons</taxon>
        <taxon>Gunneridae</taxon>
        <taxon>Pentapetalae</taxon>
        <taxon>rosids</taxon>
        <taxon>malvids</taxon>
        <taxon>Brassicales</taxon>
        <taxon>Brassicaceae</taxon>
        <taxon>Brassiceae</taxon>
        <taxon>Brassica</taxon>
    </lineage>
</organism>
<keyword evidence="1" id="KW-0812">Transmembrane</keyword>
<dbReference type="HOGENOM" id="CLU_2691219_0_0_1"/>
<keyword evidence="3" id="KW-1185">Reference proteome</keyword>
<protein>
    <submittedName>
        <fullName evidence="2">Uncharacterized protein</fullName>
    </submittedName>
</protein>
<evidence type="ECO:0000256" key="1">
    <source>
        <dbReference type="SAM" id="Phobius"/>
    </source>
</evidence>
<feature type="transmembrane region" description="Helical" evidence="1">
    <location>
        <begin position="51"/>
        <end position="73"/>
    </location>
</feature>
<proteinExistence type="predicted"/>
<keyword evidence="1" id="KW-1133">Transmembrane helix</keyword>
<keyword evidence="1" id="KW-0472">Membrane</keyword>
<dbReference type="EnsemblPlants" id="Bo8g045820.1">
    <property type="protein sequence ID" value="Bo8g045820.1"/>
    <property type="gene ID" value="Bo8g045820"/>
</dbReference>
<name>A0A0D3DMA6_BRAOL</name>
<reference evidence="2" key="2">
    <citation type="submission" date="2015-03" db="UniProtKB">
        <authorList>
            <consortium name="EnsemblPlants"/>
        </authorList>
    </citation>
    <scope>IDENTIFICATION</scope>
</reference>
<dbReference type="Proteomes" id="UP000032141">
    <property type="component" value="Chromosome C8"/>
</dbReference>
<sequence>MRRVLVLEFSVQPWEMILVLFSWRSRSTVGGGSPTVHLVLPCRRCVRELLVWSRILIVFAWFVGVALGEAVLLD</sequence>
<reference evidence="2 3" key="1">
    <citation type="journal article" date="2014" name="Genome Biol.">
        <title>Transcriptome and methylome profiling reveals relics of genome dominance in the mesopolyploid Brassica oleracea.</title>
        <authorList>
            <person name="Parkin I.A."/>
            <person name="Koh C."/>
            <person name="Tang H."/>
            <person name="Robinson S.J."/>
            <person name="Kagale S."/>
            <person name="Clarke W.E."/>
            <person name="Town C.D."/>
            <person name="Nixon J."/>
            <person name="Krishnakumar V."/>
            <person name="Bidwell S.L."/>
            <person name="Denoeud F."/>
            <person name="Belcram H."/>
            <person name="Links M.G."/>
            <person name="Just J."/>
            <person name="Clarke C."/>
            <person name="Bender T."/>
            <person name="Huebert T."/>
            <person name="Mason A.S."/>
            <person name="Pires J.C."/>
            <person name="Barker G."/>
            <person name="Moore J."/>
            <person name="Walley P.G."/>
            <person name="Manoli S."/>
            <person name="Batley J."/>
            <person name="Edwards D."/>
            <person name="Nelson M.N."/>
            <person name="Wang X."/>
            <person name="Paterson A.H."/>
            <person name="King G."/>
            <person name="Bancroft I."/>
            <person name="Chalhoub B."/>
            <person name="Sharpe A.G."/>
        </authorList>
    </citation>
    <scope>NUCLEOTIDE SEQUENCE</scope>
    <source>
        <strain evidence="2 3">cv. TO1000</strain>
    </source>
</reference>
<accession>A0A0D3DMA6</accession>